<dbReference type="Gene3D" id="2.60.420.10">
    <property type="entry name" value="Maltose phosphorylase, domain 3"/>
    <property type="match status" value="1"/>
</dbReference>
<dbReference type="Pfam" id="PF17390">
    <property type="entry name" value="Bac_rhamnosid_C"/>
    <property type="match status" value="1"/>
</dbReference>
<dbReference type="AlphaFoldDB" id="A0A645JH36"/>
<sequence>MYYAGAYVLGVTPLAPAFRKFSVRPYPGRLLQASGAVPTLSGDIRVSWKQTSAGLALEVEHPADLEPVFDQYPEFPVASIVCNGKTLL</sequence>
<reference evidence="2" key="1">
    <citation type="submission" date="2019-08" db="EMBL/GenBank/DDBJ databases">
        <authorList>
            <person name="Kucharzyk K."/>
            <person name="Murdoch R.W."/>
            <person name="Higgins S."/>
            <person name="Loffler F."/>
        </authorList>
    </citation>
    <scope>NUCLEOTIDE SEQUENCE</scope>
</reference>
<organism evidence="2">
    <name type="scientific">bioreactor metagenome</name>
    <dbReference type="NCBI Taxonomy" id="1076179"/>
    <lineage>
        <taxon>unclassified sequences</taxon>
        <taxon>metagenomes</taxon>
        <taxon>ecological metagenomes</taxon>
    </lineage>
</organism>
<gene>
    <name evidence="2" type="ORF">SDC9_207386</name>
</gene>
<dbReference type="EMBL" id="VSSQ01133929">
    <property type="protein sequence ID" value="MPN59664.1"/>
    <property type="molecule type" value="Genomic_DNA"/>
</dbReference>
<protein>
    <recommendedName>
        <fullName evidence="1">Alpha-L-rhamnosidase C-terminal domain-containing protein</fullName>
    </recommendedName>
</protein>
<dbReference type="InterPro" id="IPR035398">
    <property type="entry name" value="Bac_rhamnosid_C"/>
</dbReference>
<evidence type="ECO:0000313" key="2">
    <source>
        <dbReference type="EMBL" id="MPN59664.1"/>
    </source>
</evidence>
<feature type="domain" description="Alpha-L-rhamnosidase C-terminal" evidence="1">
    <location>
        <begin position="10"/>
        <end position="64"/>
    </location>
</feature>
<comment type="caution">
    <text evidence="2">The sequence shown here is derived from an EMBL/GenBank/DDBJ whole genome shotgun (WGS) entry which is preliminary data.</text>
</comment>
<proteinExistence type="predicted"/>
<accession>A0A645JH36</accession>
<name>A0A645JH36_9ZZZZ</name>
<evidence type="ECO:0000259" key="1">
    <source>
        <dbReference type="Pfam" id="PF17390"/>
    </source>
</evidence>